<dbReference type="Proteomes" id="UP000000600">
    <property type="component" value="Unassembled WGS sequence"/>
</dbReference>
<dbReference type="HOGENOM" id="CLU_541294_0_0_1"/>
<dbReference type="OMA" id="NEINNQW"/>
<accession>A0C358</accession>
<sequence>MEIEEKYSLLIIGGGPASVKFLYNLFRTSRYWFQILQRRLPEYLNGLGIGIVEKGKCFGSGNLESKMNYTTYPASELLKLMYFHKTNQMISICKDLTDTQAYKTLVQYGEKCPPKSLAGYFLRLLGSVLLKHIYTLKKMQIFHPQREAIAIRLLADGWFQIRTQSLSADTQIKDKYRTIKARHVLLCTGREQTPADIFCQEQGLIETLKQNPRHIVGSGQKAFECAELLLSGPVMYINNEQINAYTQKIYTCPLCKSMKCSCFGSLVPQKYIWHYTDVALPEYRKGELKIYFAKPPRPYFSNHQNDYITIPEQQINKKGEANYLTGLRGKSKILYLKMLATQEVRVALSQDDPISNQFIDGKECKCNQIEIKDTDGNIVQFQYSFGLYQLDDKGRLKTQKGSLRNLFCYGSNCITQEQLERGCQDEYGDCSIGFDEYDLFFMNIKNEINNQWFDNNEFPLTAQSHVSKGGDFDSDPSVHSEVVETETFALNQLQEQFKQKKKKK</sequence>
<protein>
    <recommendedName>
        <fullName evidence="3">FAD/NAD(P)-binding domain-containing protein</fullName>
    </recommendedName>
</protein>
<dbReference type="GeneID" id="5018407"/>
<evidence type="ECO:0000313" key="1">
    <source>
        <dbReference type="EMBL" id="CAK65225.1"/>
    </source>
</evidence>
<dbReference type="InParanoid" id="A0C358"/>
<keyword evidence="2" id="KW-1185">Reference proteome</keyword>
<name>A0C358_PARTE</name>
<dbReference type="EMBL" id="CT868037">
    <property type="protein sequence ID" value="CAK65225.1"/>
    <property type="molecule type" value="Genomic_DNA"/>
</dbReference>
<dbReference type="AlphaFoldDB" id="A0C358"/>
<evidence type="ECO:0000313" key="2">
    <source>
        <dbReference type="Proteomes" id="UP000000600"/>
    </source>
</evidence>
<gene>
    <name evidence="1" type="ORF">GSPATT00034703001</name>
</gene>
<evidence type="ECO:0008006" key="3">
    <source>
        <dbReference type="Google" id="ProtNLM"/>
    </source>
</evidence>
<organism evidence="1 2">
    <name type="scientific">Paramecium tetraurelia</name>
    <dbReference type="NCBI Taxonomy" id="5888"/>
    <lineage>
        <taxon>Eukaryota</taxon>
        <taxon>Sar</taxon>
        <taxon>Alveolata</taxon>
        <taxon>Ciliophora</taxon>
        <taxon>Intramacronucleata</taxon>
        <taxon>Oligohymenophorea</taxon>
        <taxon>Peniculida</taxon>
        <taxon>Parameciidae</taxon>
        <taxon>Paramecium</taxon>
    </lineage>
</organism>
<dbReference type="KEGG" id="ptm:GSPATT00034703001"/>
<proteinExistence type="predicted"/>
<dbReference type="OrthoDB" id="284024at2759"/>
<dbReference type="eggNOG" id="ENOG502R2T9">
    <property type="taxonomic scope" value="Eukaryota"/>
</dbReference>
<reference evidence="1 2" key="1">
    <citation type="journal article" date="2006" name="Nature">
        <title>Global trends of whole-genome duplications revealed by the ciliate Paramecium tetraurelia.</title>
        <authorList>
            <consortium name="Genoscope"/>
            <person name="Aury J.-M."/>
            <person name="Jaillon O."/>
            <person name="Duret L."/>
            <person name="Noel B."/>
            <person name="Jubin C."/>
            <person name="Porcel B.M."/>
            <person name="Segurens B."/>
            <person name="Daubin V."/>
            <person name="Anthouard V."/>
            <person name="Aiach N."/>
            <person name="Arnaiz O."/>
            <person name="Billaut A."/>
            <person name="Beisson J."/>
            <person name="Blanc I."/>
            <person name="Bouhouche K."/>
            <person name="Camara F."/>
            <person name="Duharcourt S."/>
            <person name="Guigo R."/>
            <person name="Gogendeau D."/>
            <person name="Katinka M."/>
            <person name="Keller A.-M."/>
            <person name="Kissmehl R."/>
            <person name="Klotz C."/>
            <person name="Koll F."/>
            <person name="Le Moue A."/>
            <person name="Lepere C."/>
            <person name="Malinsky S."/>
            <person name="Nowacki M."/>
            <person name="Nowak J.K."/>
            <person name="Plattner H."/>
            <person name="Poulain J."/>
            <person name="Ruiz F."/>
            <person name="Serrano V."/>
            <person name="Zagulski M."/>
            <person name="Dessen P."/>
            <person name="Betermier M."/>
            <person name="Weissenbach J."/>
            <person name="Scarpelli C."/>
            <person name="Schachter V."/>
            <person name="Sperling L."/>
            <person name="Meyer E."/>
            <person name="Cohen J."/>
            <person name="Wincker P."/>
        </authorList>
    </citation>
    <scope>NUCLEOTIDE SEQUENCE [LARGE SCALE GENOMIC DNA]</scope>
    <source>
        <strain evidence="1 2">Stock d4-2</strain>
    </source>
</reference>
<dbReference type="RefSeq" id="XP_001432622.1">
    <property type="nucleotide sequence ID" value="XM_001432585.1"/>
</dbReference>